<gene>
    <name evidence="1" type="ORF">EV421DRAFT_1913142</name>
</gene>
<name>A0AA39ITK5_9AGAR</name>
<dbReference type="Proteomes" id="UP001175226">
    <property type="component" value="Unassembled WGS sequence"/>
</dbReference>
<reference evidence="1" key="1">
    <citation type="submission" date="2023-06" db="EMBL/GenBank/DDBJ databases">
        <authorList>
            <consortium name="Lawrence Berkeley National Laboratory"/>
            <person name="Ahrendt S."/>
            <person name="Sahu N."/>
            <person name="Indic B."/>
            <person name="Wong-Bajracharya J."/>
            <person name="Merenyi Z."/>
            <person name="Ke H.-M."/>
            <person name="Monk M."/>
            <person name="Kocsube S."/>
            <person name="Drula E."/>
            <person name="Lipzen A."/>
            <person name="Balint B."/>
            <person name="Henrissat B."/>
            <person name="Andreopoulos B."/>
            <person name="Martin F.M."/>
            <person name="Harder C.B."/>
            <person name="Rigling D."/>
            <person name="Ford K.L."/>
            <person name="Foster G.D."/>
            <person name="Pangilinan J."/>
            <person name="Papanicolaou A."/>
            <person name="Barry K."/>
            <person name="LaButti K."/>
            <person name="Viragh M."/>
            <person name="Koriabine M."/>
            <person name="Yan M."/>
            <person name="Riley R."/>
            <person name="Champramary S."/>
            <person name="Plett K.L."/>
            <person name="Tsai I.J."/>
            <person name="Slot J."/>
            <person name="Sipos G."/>
            <person name="Plett J."/>
            <person name="Nagy L.G."/>
            <person name="Grigoriev I.V."/>
        </authorList>
    </citation>
    <scope>NUCLEOTIDE SEQUENCE</scope>
    <source>
        <strain evidence="1">FPL87.14</strain>
    </source>
</reference>
<protein>
    <submittedName>
        <fullName evidence="1">Uncharacterized protein</fullName>
    </submittedName>
</protein>
<comment type="caution">
    <text evidence="1">The sequence shown here is derived from an EMBL/GenBank/DDBJ whole genome shotgun (WGS) entry which is preliminary data.</text>
</comment>
<proteinExistence type="predicted"/>
<accession>A0AA39ITK5</accession>
<sequence length="211" mass="23990">MPWDIRQGDGIVGATPLLAFRSAKASTLPWKTVLNPEEHMVERWSLHFAWSTWWNAFEHARLLTYNPLQRLIAVAPYPAVVQSGETIPLTISQLVMFMLSNHNGEVRDDHHHWILCICGPQGGNWDLFMPVQLFAVDNKTSQAMMAHHFVLGCRNQGGGCGYHAPLWWVAGERTPADPVACFQGDLFIGFPRRMQLRLLTLKVWYDLNGLE</sequence>
<evidence type="ECO:0000313" key="2">
    <source>
        <dbReference type="Proteomes" id="UP001175226"/>
    </source>
</evidence>
<dbReference type="AlphaFoldDB" id="A0AA39ITK5"/>
<evidence type="ECO:0000313" key="1">
    <source>
        <dbReference type="EMBL" id="KAK0430240.1"/>
    </source>
</evidence>
<dbReference type="EMBL" id="JAUEPT010000160">
    <property type="protein sequence ID" value="KAK0430240.1"/>
    <property type="molecule type" value="Genomic_DNA"/>
</dbReference>
<organism evidence="1 2">
    <name type="scientific">Armillaria borealis</name>
    <dbReference type="NCBI Taxonomy" id="47425"/>
    <lineage>
        <taxon>Eukaryota</taxon>
        <taxon>Fungi</taxon>
        <taxon>Dikarya</taxon>
        <taxon>Basidiomycota</taxon>
        <taxon>Agaricomycotina</taxon>
        <taxon>Agaricomycetes</taxon>
        <taxon>Agaricomycetidae</taxon>
        <taxon>Agaricales</taxon>
        <taxon>Marasmiineae</taxon>
        <taxon>Physalacriaceae</taxon>
        <taxon>Armillaria</taxon>
    </lineage>
</organism>
<keyword evidence="2" id="KW-1185">Reference proteome</keyword>